<dbReference type="PATRIC" id="fig|1618341.3.peg.171"/>
<evidence type="ECO:0000313" key="6">
    <source>
        <dbReference type="EMBL" id="KKS44286.1"/>
    </source>
</evidence>
<feature type="transmembrane region" description="Helical" evidence="4">
    <location>
        <begin position="346"/>
        <end position="362"/>
    </location>
</feature>
<proteinExistence type="predicted"/>
<gene>
    <name evidence="6" type="ORF">UV05_C0008G0015</name>
</gene>
<dbReference type="PROSITE" id="PS50850">
    <property type="entry name" value="MFS"/>
    <property type="match status" value="1"/>
</dbReference>
<sequence length="391" mass="44587">MISDSEKGRQSSVFVIYLLGFLFTLHGALPAYINSTFLSHFTTERFVGIIYTVSAILSVGAFVLIPKLLRKFGNYRTMFGLLIIDFISLLNLIWIQNVFIVSVSFIASFVAIAIIGFNLDVFLESFSKDAVTGKIRGTLLSTSNIAWIIAPLIGSFILTNSDYWKIFLAAVLILLPVFFLLGNNLKNFKDPEYKHIPIRNATREIIKDKNIRGVFIVSFLLQFFYSWMVIYTPIYLYTYLGFSWQEIGVMFSIMLLPFVLTEAPLGKLADTRWGEKEVMSVGFIIMALATGMIAFIETKSFILWTALLFMSRVGASMVEVMSETYFFKRVDSKKANIIGIFRTMRPWAYVISPILATFLFAFSLPVKYIFFVLALIMFLGLHWSLELKDTR</sequence>
<feature type="transmembrane region" description="Helical" evidence="4">
    <location>
        <begin position="101"/>
        <end position="123"/>
    </location>
</feature>
<comment type="caution">
    <text evidence="6">The sequence shown here is derived from an EMBL/GenBank/DDBJ whole genome shotgun (WGS) entry which is preliminary data.</text>
</comment>
<feature type="transmembrane region" description="Helical" evidence="4">
    <location>
        <begin position="77"/>
        <end position="95"/>
    </location>
</feature>
<keyword evidence="1 4" id="KW-0812">Transmembrane</keyword>
<evidence type="ECO:0000259" key="5">
    <source>
        <dbReference type="PROSITE" id="PS50850"/>
    </source>
</evidence>
<dbReference type="AlphaFoldDB" id="A0A0G1BD51"/>
<dbReference type="EMBL" id="LCCZ01000008">
    <property type="protein sequence ID" value="KKS44286.1"/>
    <property type="molecule type" value="Genomic_DNA"/>
</dbReference>
<dbReference type="InterPro" id="IPR020846">
    <property type="entry name" value="MFS_dom"/>
</dbReference>
<feature type="transmembrane region" description="Helical" evidence="4">
    <location>
        <begin position="278"/>
        <end position="296"/>
    </location>
</feature>
<keyword evidence="2 4" id="KW-1133">Transmembrane helix</keyword>
<dbReference type="Gene3D" id="1.20.1250.20">
    <property type="entry name" value="MFS general substrate transporter like domains"/>
    <property type="match status" value="2"/>
</dbReference>
<organism evidence="6 7">
    <name type="scientific">candidate division CPR1 bacterium GW2011_GWA2_42_17</name>
    <dbReference type="NCBI Taxonomy" id="1618341"/>
    <lineage>
        <taxon>Bacteria</taxon>
        <taxon>candidate division CPR1</taxon>
    </lineage>
</organism>
<evidence type="ECO:0000256" key="2">
    <source>
        <dbReference type="ARBA" id="ARBA00022989"/>
    </source>
</evidence>
<dbReference type="Pfam" id="PF07690">
    <property type="entry name" value="MFS_1"/>
    <property type="match status" value="1"/>
</dbReference>
<feature type="transmembrane region" description="Helical" evidence="4">
    <location>
        <begin position="247"/>
        <end position="266"/>
    </location>
</feature>
<dbReference type="SUPFAM" id="SSF103473">
    <property type="entry name" value="MFS general substrate transporter"/>
    <property type="match status" value="1"/>
</dbReference>
<feature type="transmembrane region" description="Helical" evidence="4">
    <location>
        <begin position="302"/>
        <end position="326"/>
    </location>
</feature>
<feature type="domain" description="Major facilitator superfamily (MFS) profile" evidence="5">
    <location>
        <begin position="211"/>
        <end position="391"/>
    </location>
</feature>
<dbReference type="GO" id="GO:0022857">
    <property type="term" value="F:transmembrane transporter activity"/>
    <property type="evidence" value="ECO:0007669"/>
    <property type="project" value="InterPro"/>
</dbReference>
<feature type="transmembrane region" description="Helical" evidence="4">
    <location>
        <begin position="135"/>
        <end position="157"/>
    </location>
</feature>
<evidence type="ECO:0000256" key="1">
    <source>
        <dbReference type="ARBA" id="ARBA00022692"/>
    </source>
</evidence>
<feature type="transmembrane region" description="Helical" evidence="4">
    <location>
        <begin position="163"/>
        <end position="181"/>
    </location>
</feature>
<feature type="transmembrane region" description="Helical" evidence="4">
    <location>
        <begin position="45"/>
        <end position="65"/>
    </location>
</feature>
<reference evidence="6 7" key="1">
    <citation type="journal article" date="2015" name="Nature">
        <title>rRNA introns, odd ribosomes, and small enigmatic genomes across a large radiation of phyla.</title>
        <authorList>
            <person name="Brown C.T."/>
            <person name="Hug L.A."/>
            <person name="Thomas B.C."/>
            <person name="Sharon I."/>
            <person name="Castelle C.J."/>
            <person name="Singh A."/>
            <person name="Wilkins M.J."/>
            <person name="Williams K.H."/>
            <person name="Banfield J.F."/>
        </authorList>
    </citation>
    <scope>NUCLEOTIDE SEQUENCE [LARGE SCALE GENOMIC DNA]</scope>
</reference>
<dbReference type="PANTHER" id="PTHR23526:SF2">
    <property type="entry name" value="MAJOR FACILITATOR SUPERFAMILY (MFS) PROFILE DOMAIN-CONTAINING PROTEIN"/>
    <property type="match status" value="1"/>
</dbReference>
<evidence type="ECO:0000313" key="7">
    <source>
        <dbReference type="Proteomes" id="UP000034875"/>
    </source>
</evidence>
<keyword evidence="3 4" id="KW-0472">Membrane</keyword>
<name>A0A0G1BD51_9BACT</name>
<feature type="transmembrane region" description="Helical" evidence="4">
    <location>
        <begin position="12"/>
        <end position="33"/>
    </location>
</feature>
<evidence type="ECO:0000256" key="3">
    <source>
        <dbReference type="ARBA" id="ARBA00023136"/>
    </source>
</evidence>
<dbReference type="PANTHER" id="PTHR23526">
    <property type="entry name" value="INTEGRAL MEMBRANE TRANSPORT PROTEIN-RELATED"/>
    <property type="match status" value="1"/>
</dbReference>
<evidence type="ECO:0000256" key="4">
    <source>
        <dbReference type="SAM" id="Phobius"/>
    </source>
</evidence>
<feature type="transmembrane region" description="Helical" evidence="4">
    <location>
        <begin position="368"/>
        <end position="385"/>
    </location>
</feature>
<dbReference type="InterPro" id="IPR036259">
    <property type="entry name" value="MFS_trans_sf"/>
</dbReference>
<dbReference type="InterPro" id="IPR011701">
    <property type="entry name" value="MFS"/>
</dbReference>
<dbReference type="InterPro" id="IPR052528">
    <property type="entry name" value="Sugar_transport-like"/>
</dbReference>
<accession>A0A0G1BD51</accession>
<feature type="transmembrane region" description="Helical" evidence="4">
    <location>
        <begin position="213"/>
        <end position="235"/>
    </location>
</feature>
<protein>
    <submittedName>
        <fullName evidence="6">Major facilitator superfamily</fullName>
    </submittedName>
</protein>
<dbReference type="Proteomes" id="UP000034875">
    <property type="component" value="Unassembled WGS sequence"/>
</dbReference>